<dbReference type="Pfam" id="PF13589">
    <property type="entry name" value="HATPase_c_3"/>
    <property type="match status" value="1"/>
</dbReference>
<dbReference type="InterPro" id="IPR002099">
    <property type="entry name" value="MutL/Mlh/PMS"/>
</dbReference>
<dbReference type="GO" id="GO:0016887">
    <property type="term" value="F:ATP hydrolysis activity"/>
    <property type="evidence" value="ECO:0007669"/>
    <property type="project" value="InterPro"/>
</dbReference>
<evidence type="ECO:0000256" key="4">
    <source>
        <dbReference type="ARBA" id="ARBA00023204"/>
    </source>
</evidence>
<dbReference type="EMBL" id="QENZ01000003">
    <property type="protein sequence ID" value="PVX51995.1"/>
    <property type="molecule type" value="Genomic_DNA"/>
</dbReference>
<dbReference type="InterPro" id="IPR042120">
    <property type="entry name" value="MutL_C_dimsub"/>
</dbReference>
<accession>A0A7L4UQE0</accession>
<dbReference type="InterPro" id="IPR036890">
    <property type="entry name" value="HATPase_C_sf"/>
</dbReference>
<dbReference type="InterPro" id="IPR020667">
    <property type="entry name" value="DNA_mismatch_repair_MutL"/>
</dbReference>
<dbReference type="SMART" id="SM00853">
    <property type="entry name" value="MutL_C"/>
    <property type="match status" value="1"/>
</dbReference>
<dbReference type="Gene3D" id="3.30.1540.20">
    <property type="entry name" value="MutL, C-terminal domain, dimerisation subdomain"/>
    <property type="match status" value="1"/>
</dbReference>
<dbReference type="CDD" id="cd16926">
    <property type="entry name" value="HATPase_MutL-MLH-PMS-like"/>
    <property type="match status" value="1"/>
</dbReference>
<dbReference type="SMART" id="SM01340">
    <property type="entry name" value="DNA_mis_repair"/>
    <property type="match status" value="1"/>
</dbReference>
<dbReference type="FunFam" id="3.30.565.10:FF:000003">
    <property type="entry name" value="DNA mismatch repair endonuclease MutL"/>
    <property type="match status" value="1"/>
</dbReference>
<dbReference type="Pfam" id="PF01119">
    <property type="entry name" value="DNA_mis_repair"/>
    <property type="match status" value="1"/>
</dbReference>
<evidence type="ECO:0000256" key="1">
    <source>
        <dbReference type="ARBA" id="ARBA00006082"/>
    </source>
</evidence>
<keyword evidence="9" id="KW-1185">Reference proteome</keyword>
<comment type="similarity">
    <text evidence="1 5">Belongs to the DNA mismatch repair MutL/HexB family.</text>
</comment>
<evidence type="ECO:0000259" key="6">
    <source>
        <dbReference type="SMART" id="SM00853"/>
    </source>
</evidence>
<reference evidence="8 9" key="1">
    <citation type="submission" date="2018-05" db="EMBL/GenBank/DDBJ databases">
        <title>Genomic Encyclopedia of Type Strains, Phase IV (KMG-IV): sequencing the most valuable type-strain genomes for metagenomic binning, comparative biology and taxonomic classification.</title>
        <authorList>
            <person name="Goeker M."/>
        </authorList>
    </citation>
    <scope>NUCLEOTIDE SEQUENCE [LARGE SCALE GENOMIC DNA]</scope>
    <source>
        <strain evidence="8 9">DSM 28579</strain>
    </source>
</reference>
<dbReference type="InterPro" id="IPR013507">
    <property type="entry name" value="DNA_mismatch_S5_2-like"/>
</dbReference>
<dbReference type="HAMAP" id="MF_00149">
    <property type="entry name" value="DNA_mis_repair"/>
    <property type="match status" value="1"/>
</dbReference>
<comment type="caution">
    <text evidence="8">The sequence shown here is derived from an EMBL/GenBank/DDBJ whole genome shotgun (WGS) entry which is preliminary data.</text>
</comment>
<dbReference type="InterPro" id="IPR042121">
    <property type="entry name" value="MutL_C_regsub"/>
</dbReference>
<gene>
    <name evidence="5" type="primary">mutL</name>
    <name evidence="8" type="ORF">C7377_0290</name>
</gene>
<dbReference type="PANTHER" id="PTHR10073:SF12">
    <property type="entry name" value="DNA MISMATCH REPAIR PROTEIN MLH1"/>
    <property type="match status" value="1"/>
</dbReference>
<evidence type="ECO:0000313" key="9">
    <source>
        <dbReference type="Proteomes" id="UP000251835"/>
    </source>
</evidence>
<dbReference type="SUPFAM" id="SSF118116">
    <property type="entry name" value="DNA mismatch repair protein MutL"/>
    <property type="match status" value="1"/>
</dbReference>
<dbReference type="AlphaFoldDB" id="A0A7L4UQE0"/>
<evidence type="ECO:0000259" key="7">
    <source>
        <dbReference type="SMART" id="SM01340"/>
    </source>
</evidence>
<dbReference type="Gene3D" id="3.30.1370.100">
    <property type="entry name" value="MutL, C-terminal domain, regulatory subdomain"/>
    <property type="match status" value="1"/>
</dbReference>
<dbReference type="PROSITE" id="PS00058">
    <property type="entry name" value="DNA_MISMATCH_REPAIR_1"/>
    <property type="match status" value="1"/>
</dbReference>
<dbReference type="SUPFAM" id="SSF55874">
    <property type="entry name" value="ATPase domain of HSP90 chaperone/DNA topoisomerase II/histidine kinase"/>
    <property type="match status" value="1"/>
</dbReference>
<sequence>MTDIIRVLPDAIANQIAAGEVVQRPASVVKELLDNALDAGATHIEIILEQAGKNLIKIIDNGKGMSMTDARMAFERHATSKIEKADDLFAIRTMGFRGEALASIAAVAHVELKTCTAEQELGTYIAVNGSELITQEPVNCPKGSQFTIKNLFFNIPARRKFLKTNATELRHIIQQVQRIALAYPEVSFHLEHDGNEIYQLPKTKLKQRIVHLFGNTIQTNLIAIQSETSYSSLEGYIGKPEKAKKNFGEQFFFANNRYIRHPYLHKAVMEAYGNLLPSESIPAYFIFINIDPNLLDVNIHPTKTEVKFEDERTLFQIVLATVKEALGKHNITPSIDFEIDRSFEIPTATNAKDIKAPEISVDPNFNPFKQENNGSSFSKFKTERGTKGWESFYDFEDLPMEDTSQQISFEEKEQANIGLFQVKGKYILSQVKSGLMIINQKRAHERIVFEQLFKLSKEKNITTQRLLFPHIISLSATEMTTFNEIAEELKTLGFDIDLFSKDSIAINGMPGGITLENPEQFIQDILNNYNGKKLLDEQLRKSIIETLAKMSSLQKAQSLSPEERQQLIDALFACNTPNHTPSGKKIVHILPLEEIDKYFS</sequence>
<comment type="function">
    <text evidence="5">This protein is involved in the repair of mismatches in DNA. It is required for dam-dependent methyl-directed DNA mismatch repair. May act as a 'molecular matchmaker', a protein that promotes the formation of a stable complex between two or more DNA-binding proteins in an ATP-dependent manner without itself being part of a final effector complex.</text>
</comment>
<feature type="domain" description="DNA mismatch repair protein S5" evidence="7">
    <location>
        <begin position="209"/>
        <end position="327"/>
    </location>
</feature>
<dbReference type="OrthoDB" id="9763467at2"/>
<dbReference type="InterPro" id="IPR020568">
    <property type="entry name" value="Ribosomal_Su5_D2-typ_SF"/>
</dbReference>
<name>A0A7L4UQE0_BALHA</name>
<dbReference type="SUPFAM" id="SSF54211">
    <property type="entry name" value="Ribosomal protein S5 domain 2-like"/>
    <property type="match status" value="1"/>
</dbReference>
<dbReference type="InterPro" id="IPR014721">
    <property type="entry name" value="Ribsml_uS5_D2-typ_fold_subgr"/>
</dbReference>
<dbReference type="GO" id="GO:0005524">
    <property type="term" value="F:ATP binding"/>
    <property type="evidence" value="ECO:0007669"/>
    <property type="project" value="InterPro"/>
</dbReference>
<dbReference type="NCBIfam" id="TIGR00585">
    <property type="entry name" value="mutl"/>
    <property type="match status" value="1"/>
</dbReference>
<evidence type="ECO:0000256" key="3">
    <source>
        <dbReference type="ARBA" id="ARBA00022763"/>
    </source>
</evidence>
<evidence type="ECO:0000256" key="5">
    <source>
        <dbReference type="HAMAP-Rule" id="MF_00149"/>
    </source>
</evidence>
<dbReference type="Gene3D" id="3.30.565.10">
    <property type="entry name" value="Histidine kinase-like ATPase, C-terminal domain"/>
    <property type="match status" value="1"/>
</dbReference>
<keyword evidence="3 5" id="KW-0227">DNA damage</keyword>
<dbReference type="Proteomes" id="UP000251835">
    <property type="component" value="Unassembled WGS sequence"/>
</dbReference>
<dbReference type="GO" id="GO:0140664">
    <property type="term" value="F:ATP-dependent DNA damage sensor activity"/>
    <property type="evidence" value="ECO:0007669"/>
    <property type="project" value="InterPro"/>
</dbReference>
<dbReference type="Gene3D" id="3.30.230.10">
    <property type="match status" value="1"/>
</dbReference>
<dbReference type="GO" id="GO:0030983">
    <property type="term" value="F:mismatched DNA binding"/>
    <property type="evidence" value="ECO:0007669"/>
    <property type="project" value="InterPro"/>
</dbReference>
<dbReference type="InterPro" id="IPR014762">
    <property type="entry name" value="DNA_mismatch_repair_CS"/>
</dbReference>
<dbReference type="InterPro" id="IPR014790">
    <property type="entry name" value="MutL_C"/>
</dbReference>
<dbReference type="GO" id="GO:0032300">
    <property type="term" value="C:mismatch repair complex"/>
    <property type="evidence" value="ECO:0007669"/>
    <property type="project" value="InterPro"/>
</dbReference>
<dbReference type="InterPro" id="IPR038973">
    <property type="entry name" value="MutL/Mlh/Pms-like"/>
</dbReference>
<protein>
    <recommendedName>
        <fullName evidence="2 5">DNA mismatch repair protein MutL</fullName>
    </recommendedName>
</protein>
<dbReference type="InterPro" id="IPR037198">
    <property type="entry name" value="MutL_C_sf"/>
</dbReference>
<dbReference type="RefSeq" id="WP_116495561.1">
    <property type="nucleotide sequence ID" value="NZ_QENZ01000003.1"/>
</dbReference>
<dbReference type="PANTHER" id="PTHR10073">
    <property type="entry name" value="DNA MISMATCH REPAIR PROTEIN MLH, PMS, MUTL"/>
    <property type="match status" value="1"/>
</dbReference>
<dbReference type="CDD" id="cd00782">
    <property type="entry name" value="MutL_Trans"/>
    <property type="match status" value="1"/>
</dbReference>
<organism evidence="8 9">
    <name type="scientific">Balneicella halophila</name>
    <dbReference type="NCBI Taxonomy" id="1537566"/>
    <lineage>
        <taxon>Bacteria</taxon>
        <taxon>Pseudomonadati</taxon>
        <taxon>Bacteroidota</taxon>
        <taxon>Bacteroidia</taxon>
        <taxon>Bacteroidales</taxon>
        <taxon>Balneicellaceae</taxon>
        <taxon>Balneicella</taxon>
    </lineage>
</organism>
<evidence type="ECO:0000256" key="2">
    <source>
        <dbReference type="ARBA" id="ARBA00021975"/>
    </source>
</evidence>
<proteinExistence type="inferred from homology"/>
<keyword evidence="4 5" id="KW-0234">DNA repair</keyword>
<evidence type="ECO:0000313" key="8">
    <source>
        <dbReference type="EMBL" id="PVX51995.1"/>
    </source>
</evidence>
<dbReference type="GO" id="GO:0006298">
    <property type="term" value="P:mismatch repair"/>
    <property type="evidence" value="ECO:0007669"/>
    <property type="project" value="UniProtKB-UniRule"/>
</dbReference>
<feature type="domain" description="MutL C-terminal dimerisation" evidence="6">
    <location>
        <begin position="418"/>
        <end position="559"/>
    </location>
</feature>
<dbReference type="Pfam" id="PF08676">
    <property type="entry name" value="MutL_C"/>
    <property type="match status" value="1"/>
</dbReference>